<dbReference type="InterPro" id="IPR045170">
    <property type="entry name" value="MTOX"/>
</dbReference>
<proteinExistence type="predicted"/>
<dbReference type="EMBL" id="LQOW01000031">
    <property type="protein sequence ID" value="ORV57037.1"/>
    <property type="molecule type" value="Genomic_DNA"/>
</dbReference>
<keyword evidence="7" id="KW-1185">Reference proteome</keyword>
<dbReference type="Proteomes" id="UP000194000">
    <property type="component" value="Unassembled WGS sequence"/>
</dbReference>
<evidence type="ECO:0000256" key="1">
    <source>
        <dbReference type="ARBA" id="ARBA00001974"/>
    </source>
</evidence>
<keyword evidence="3" id="KW-0274">FAD</keyword>
<keyword evidence="2" id="KW-0285">Flavoprotein</keyword>
<dbReference type="GO" id="GO:0050660">
    <property type="term" value="F:flavin adenine dinucleotide binding"/>
    <property type="evidence" value="ECO:0007669"/>
    <property type="project" value="InterPro"/>
</dbReference>
<evidence type="ECO:0000259" key="5">
    <source>
        <dbReference type="Pfam" id="PF01266"/>
    </source>
</evidence>
<dbReference type="InterPro" id="IPR006076">
    <property type="entry name" value="FAD-dep_OxRdtase"/>
</dbReference>
<dbReference type="OrthoDB" id="9801699at2"/>
<feature type="domain" description="FAD dependent oxidoreductase" evidence="5">
    <location>
        <begin position="5"/>
        <end position="344"/>
    </location>
</feature>
<keyword evidence="4" id="KW-0560">Oxidoreductase</keyword>
<dbReference type="InterPro" id="IPR036188">
    <property type="entry name" value="FAD/NAD-bd_sf"/>
</dbReference>
<evidence type="ECO:0000313" key="7">
    <source>
        <dbReference type="Proteomes" id="UP000194000"/>
    </source>
</evidence>
<evidence type="ECO:0000313" key="6">
    <source>
        <dbReference type="EMBL" id="ORV57037.1"/>
    </source>
</evidence>
<evidence type="ECO:0000256" key="4">
    <source>
        <dbReference type="ARBA" id="ARBA00023002"/>
    </source>
</evidence>
<accession>A0A1X1UJQ5</accession>
<dbReference type="Pfam" id="PF01266">
    <property type="entry name" value="DAO"/>
    <property type="match status" value="1"/>
</dbReference>
<dbReference type="GO" id="GO:0008115">
    <property type="term" value="F:sarcosine oxidase activity"/>
    <property type="evidence" value="ECO:0007669"/>
    <property type="project" value="TreeGrafter"/>
</dbReference>
<gene>
    <name evidence="6" type="ORF">AWC06_02315</name>
</gene>
<reference evidence="6 7" key="1">
    <citation type="submission" date="2016-01" db="EMBL/GenBank/DDBJ databases">
        <title>The new phylogeny of the genus Mycobacterium.</title>
        <authorList>
            <person name="Tarcisio F."/>
            <person name="Conor M."/>
            <person name="Antonella G."/>
            <person name="Elisabetta G."/>
            <person name="Giulia F.S."/>
            <person name="Sara T."/>
            <person name="Anna F."/>
            <person name="Clotilde B."/>
            <person name="Roberto B."/>
            <person name="Veronica D.S."/>
            <person name="Fabio R."/>
            <person name="Monica P."/>
            <person name="Olivier J."/>
            <person name="Enrico T."/>
            <person name="Nicola S."/>
        </authorList>
    </citation>
    <scope>NUCLEOTIDE SEQUENCE [LARGE SCALE GENOMIC DNA]</scope>
    <source>
        <strain evidence="6 7">DSM 45731</strain>
    </source>
</reference>
<organism evidence="6 7">
    <name type="scientific">Mycobacterium fragae</name>
    <dbReference type="NCBI Taxonomy" id="1260918"/>
    <lineage>
        <taxon>Bacteria</taxon>
        <taxon>Bacillati</taxon>
        <taxon>Actinomycetota</taxon>
        <taxon>Actinomycetes</taxon>
        <taxon>Mycobacteriales</taxon>
        <taxon>Mycobacteriaceae</taxon>
        <taxon>Mycobacterium</taxon>
    </lineage>
</organism>
<evidence type="ECO:0000256" key="3">
    <source>
        <dbReference type="ARBA" id="ARBA00022827"/>
    </source>
</evidence>
<name>A0A1X1UJQ5_9MYCO</name>
<dbReference type="STRING" id="1260918.AWC06_02315"/>
<comment type="cofactor">
    <cofactor evidence="1">
        <name>FAD</name>
        <dbReference type="ChEBI" id="CHEBI:57692"/>
    </cofactor>
</comment>
<dbReference type="Gene3D" id="3.30.9.10">
    <property type="entry name" value="D-Amino Acid Oxidase, subunit A, domain 2"/>
    <property type="match status" value="1"/>
</dbReference>
<dbReference type="SUPFAM" id="SSF51905">
    <property type="entry name" value="FAD/NAD(P)-binding domain"/>
    <property type="match status" value="1"/>
</dbReference>
<dbReference type="RefSeq" id="WP_085199848.1">
    <property type="nucleotide sequence ID" value="NZ_JACKVI010000012.1"/>
</dbReference>
<dbReference type="AlphaFoldDB" id="A0A1X1UJQ5"/>
<dbReference type="PANTHER" id="PTHR10961:SF46">
    <property type="entry name" value="PEROXISOMAL SARCOSINE OXIDASE"/>
    <property type="match status" value="1"/>
</dbReference>
<protein>
    <submittedName>
        <fullName evidence="6">Amino acid oxidase</fullName>
    </submittedName>
</protein>
<sequence>MNGADIGVVGAGIVGLATAYALIERKASVRVYESGIPGNGQSGGEGRIFRHAHDDPRLVAFARDSRAIWDKWSQRLGSGLISDDGAVAIGPAVERRLPILERVGGVPVRRIGPDELAERIPVLAHYDGPAMLDEAGGAIRTRAAIEALTGWIGDSLVADEVISIRPSKRGTVEVVCGGSRTEHSGVVVCAGRGTARLARSVGLALPVRLGAHVRLTFEVRNHVKRLACLQDSSGVFGETGVYAAATPGNHRYGVGLSEATPAKEDGSFTEPEALAALAERASAYVRQALSGLDPRPVDYRHCWVTTLPWSDDAFAVWQREGIVFVAGHNLFKQAPALGRALARLALGEEPGVDLRPEARLGS</sequence>
<dbReference type="PANTHER" id="PTHR10961">
    <property type="entry name" value="PEROXISOMAL SARCOSINE OXIDASE"/>
    <property type="match status" value="1"/>
</dbReference>
<dbReference type="Gene3D" id="3.50.50.60">
    <property type="entry name" value="FAD/NAD(P)-binding domain"/>
    <property type="match status" value="1"/>
</dbReference>
<comment type="caution">
    <text evidence="6">The sequence shown here is derived from an EMBL/GenBank/DDBJ whole genome shotgun (WGS) entry which is preliminary data.</text>
</comment>
<evidence type="ECO:0000256" key="2">
    <source>
        <dbReference type="ARBA" id="ARBA00022630"/>
    </source>
</evidence>